<dbReference type="InterPro" id="IPR015421">
    <property type="entry name" value="PyrdxlP-dep_Trfase_major"/>
</dbReference>
<keyword evidence="3" id="KW-0808">Transferase</keyword>
<dbReference type="eggNOG" id="COG0079">
    <property type="taxonomic scope" value="Bacteria"/>
</dbReference>
<keyword evidence="7" id="KW-1185">Reference proteome</keyword>
<reference evidence="6" key="1">
    <citation type="submission" date="2010-05" db="EMBL/GenBank/DDBJ databases">
        <title>The draft genome of Desulfonatronospira thiodismutans ASO3-1.</title>
        <authorList>
            <consortium name="US DOE Joint Genome Institute (JGI-PGF)"/>
            <person name="Lucas S."/>
            <person name="Copeland A."/>
            <person name="Lapidus A."/>
            <person name="Cheng J.-F."/>
            <person name="Bruce D."/>
            <person name="Goodwin L."/>
            <person name="Pitluck S."/>
            <person name="Chertkov O."/>
            <person name="Brettin T."/>
            <person name="Detter J.C."/>
            <person name="Han C."/>
            <person name="Land M.L."/>
            <person name="Hauser L."/>
            <person name="Kyrpides N."/>
            <person name="Mikhailova N."/>
            <person name="Muyzer G."/>
            <person name="Woyke T."/>
        </authorList>
    </citation>
    <scope>NUCLEOTIDE SEQUENCE [LARGE SCALE GENOMIC DNA]</scope>
    <source>
        <strain evidence="6">ASO3-1</strain>
    </source>
</reference>
<feature type="domain" description="Aminotransferase class I/classII large" evidence="5">
    <location>
        <begin position="60"/>
        <end position="386"/>
    </location>
</feature>
<dbReference type="GO" id="GO:0008483">
    <property type="term" value="F:transaminase activity"/>
    <property type="evidence" value="ECO:0007669"/>
    <property type="project" value="UniProtKB-KW"/>
</dbReference>
<dbReference type="AlphaFoldDB" id="D6SLI5"/>
<name>D6SLI5_9BACT</name>
<accession>D6SLI5</accession>
<dbReference type="InterPro" id="IPR015424">
    <property type="entry name" value="PyrdxlP-dep_Trfase"/>
</dbReference>
<dbReference type="Pfam" id="PF00155">
    <property type="entry name" value="Aminotran_1_2"/>
    <property type="match status" value="1"/>
</dbReference>
<keyword evidence="4" id="KW-0663">Pyridoxal phosphate</keyword>
<evidence type="ECO:0000259" key="5">
    <source>
        <dbReference type="Pfam" id="PF00155"/>
    </source>
</evidence>
<dbReference type="PANTHER" id="PTHR43643:SF3">
    <property type="entry name" value="HISTIDINOL-PHOSPHATE AMINOTRANSFERASE"/>
    <property type="match status" value="1"/>
</dbReference>
<evidence type="ECO:0000256" key="2">
    <source>
        <dbReference type="ARBA" id="ARBA00022576"/>
    </source>
</evidence>
<evidence type="ECO:0000256" key="1">
    <source>
        <dbReference type="ARBA" id="ARBA00007970"/>
    </source>
</evidence>
<gene>
    <name evidence="6" type="ORF">Dthio_PD2970</name>
</gene>
<dbReference type="EMBL" id="ACJN02000001">
    <property type="protein sequence ID" value="EFI35546.1"/>
    <property type="molecule type" value="Genomic_DNA"/>
</dbReference>
<dbReference type="GO" id="GO:0030170">
    <property type="term" value="F:pyridoxal phosphate binding"/>
    <property type="evidence" value="ECO:0007669"/>
    <property type="project" value="InterPro"/>
</dbReference>
<dbReference type="Gene3D" id="3.40.640.10">
    <property type="entry name" value="Type I PLP-dependent aspartate aminotransferase-like (Major domain)"/>
    <property type="match status" value="1"/>
</dbReference>
<dbReference type="PANTHER" id="PTHR43643">
    <property type="entry name" value="HISTIDINOL-PHOSPHATE AMINOTRANSFERASE 2"/>
    <property type="match status" value="1"/>
</dbReference>
<organism evidence="6 7">
    <name type="scientific">Desulfonatronospira thiodismutans ASO3-1</name>
    <dbReference type="NCBI Taxonomy" id="555779"/>
    <lineage>
        <taxon>Bacteria</taxon>
        <taxon>Pseudomonadati</taxon>
        <taxon>Thermodesulfobacteriota</taxon>
        <taxon>Desulfovibrionia</taxon>
        <taxon>Desulfovibrionales</taxon>
        <taxon>Desulfonatronovibrionaceae</taxon>
        <taxon>Desulfonatronospira</taxon>
    </lineage>
</organism>
<dbReference type="InterPro" id="IPR004839">
    <property type="entry name" value="Aminotransferase_I/II_large"/>
</dbReference>
<dbReference type="SUPFAM" id="SSF53383">
    <property type="entry name" value="PLP-dependent transferases"/>
    <property type="match status" value="1"/>
</dbReference>
<evidence type="ECO:0000313" key="6">
    <source>
        <dbReference type="EMBL" id="EFI35546.1"/>
    </source>
</evidence>
<comment type="similarity">
    <text evidence="1">Belongs to the class-II pyridoxal-phosphate-dependent aminotransferase family. Histidinol-phosphate aminotransferase subfamily.</text>
</comment>
<dbReference type="Gene3D" id="3.90.1150.10">
    <property type="entry name" value="Aspartate Aminotransferase, domain 1"/>
    <property type="match status" value="1"/>
</dbReference>
<dbReference type="RefSeq" id="WP_008868678.1">
    <property type="nucleotide sequence ID" value="NZ_ACJN02000001.1"/>
</dbReference>
<evidence type="ECO:0000256" key="3">
    <source>
        <dbReference type="ARBA" id="ARBA00022679"/>
    </source>
</evidence>
<protein>
    <submittedName>
        <fullName evidence="6">Aminotransferase class I and II</fullName>
    </submittedName>
</protein>
<dbReference type="InterPro" id="IPR050106">
    <property type="entry name" value="HistidinolP_aminotransfase"/>
</dbReference>
<sequence>MREQAGKTHNSALDKLGRRDFLSLAAASGLVVLAGCATRQKDIETVNNADSSPLWQQDKKTIVLSSNENPFGASPAAMEAGMKALRDNASLYARENKDRFLNDLADFYGLDPGQILLGCGAIELLKIATDVFCSSKSPPVISDPVYEAISYYAPLRRIWPKRVPVKTRDAGHDLGTMLEAAKSYKGMLYVCNPCNPTGTLIGEKDLSQLIKEVPRETVVVVDEAYAEYVGSGFFSCMDLVRAGTPNLLVIRTFSKIYGLAGLRVGYCAGAKNIIQAMSGHALWNNINQAGLAAAHAALYEQSWVDKMCRENKRTRRNFCAGLEDLGIEYIPSRTSFVLLSTGRSWEETHNYLLLKGGVVAGRKIPSLPRYIRVSLGSDKDMEHVLSLLKNLQSSPPTQKKTTL</sequence>
<evidence type="ECO:0000256" key="4">
    <source>
        <dbReference type="ARBA" id="ARBA00022898"/>
    </source>
</evidence>
<dbReference type="InterPro" id="IPR015422">
    <property type="entry name" value="PyrdxlP-dep_Trfase_small"/>
</dbReference>
<dbReference type="CDD" id="cd00609">
    <property type="entry name" value="AAT_like"/>
    <property type="match status" value="1"/>
</dbReference>
<dbReference type="Proteomes" id="UP000005496">
    <property type="component" value="Unassembled WGS sequence"/>
</dbReference>
<proteinExistence type="inferred from homology"/>
<keyword evidence="2 6" id="KW-0032">Aminotransferase</keyword>
<comment type="caution">
    <text evidence="6">The sequence shown here is derived from an EMBL/GenBank/DDBJ whole genome shotgun (WGS) entry which is preliminary data.</text>
</comment>
<evidence type="ECO:0000313" key="7">
    <source>
        <dbReference type="Proteomes" id="UP000005496"/>
    </source>
</evidence>